<dbReference type="AlphaFoldDB" id="A0A940Y783"/>
<feature type="domain" description="DUF1653" evidence="1">
    <location>
        <begin position="14"/>
        <end position="74"/>
    </location>
</feature>
<dbReference type="InterPro" id="IPR023387">
    <property type="entry name" value="DUF1653-like_dom"/>
</dbReference>
<name>A0A940Y783_9BURK</name>
<dbReference type="InterPro" id="IPR037135">
    <property type="entry name" value="DUF1653-like_dom_sf"/>
</dbReference>
<dbReference type="EMBL" id="JAGQDD010000001">
    <property type="protein sequence ID" value="MBQ0929530.1"/>
    <property type="molecule type" value="Genomic_DNA"/>
</dbReference>
<sequence>MDDDLPPLPATPLGRYRHYKGGEYEVIGVARHSETLQPLVVYRPLYNATGWWVRPHAMFFEDITVDGVTQPRFRPL</sequence>
<evidence type="ECO:0000313" key="3">
    <source>
        <dbReference type="Proteomes" id="UP000676246"/>
    </source>
</evidence>
<dbReference type="Pfam" id="PF07866">
    <property type="entry name" value="DUF1653"/>
    <property type="match status" value="1"/>
</dbReference>
<dbReference type="RefSeq" id="WP_210851769.1">
    <property type="nucleotide sequence ID" value="NZ_JAGQDD010000001.1"/>
</dbReference>
<reference evidence="2 3" key="1">
    <citation type="submission" date="2021-04" db="EMBL/GenBank/DDBJ databases">
        <title>The genome sequence of Ideonella sp. 3Y2.</title>
        <authorList>
            <person name="Liu Y."/>
        </authorList>
    </citation>
    <scope>NUCLEOTIDE SEQUENCE [LARGE SCALE GENOMIC DNA]</scope>
    <source>
        <strain evidence="2 3">3Y2</strain>
    </source>
</reference>
<protein>
    <submittedName>
        <fullName evidence="2">DUF1653 domain-containing protein</fullName>
    </submittedName>
</protein>
<evidence type="ECO:0000313" key="2">
    <source>
        <dbReference type="EMBL" id="MBQ0929530.1"/>
    </source>
</evidence>
<evidence type="ECO:0000259" key="1">
    <source>
        <dbReference type="Pfam" id="PF07866"/>
    </source>
</evidence>
<keyword evidence="3" id="KW-1185">Reference proteome</keyword>
<comment type="caution">
    <text evidence="2">The sequence shown here is derived from an EMBL/GenBank/DDBJ whole genome shotgun (WGS) entry which is preliminary data.</text>
</comment>
<gene>
    <name evidence="2" type="ORF">KAK03_03460</name>
</gene>
<proteinExistence type="predicted"/>
<organism evidence="2 3">
    <name type="scientific">Ideonella alba</name>
    <dbReference type="NCBI Taxonomy" id="2824118"/>
    <lineage>
        <taxon>Bacteria</taxon>
        <taxon>Pseudomonadati</taxon>
        <taxon>Pseudomonadota</taxon>
        <taxon>Betaproteobacteria</taxon>
        <taxon>Burkholderiales</taxon>
        <taxon>Sphaerotilaceae</taxon>
        <taxon>Ideonella</taxon>
    </lineage>
</organism>
<accession>A0A940Y783</accession>
<dbReference type="Proteomes" id="UP000676246">
    <property type="component" value="Unassembled WGS sequence"/>
</dbReference>
<dbReference type="Gene3D" id="2.30.30.320">
    <property type="entry name" value="DUF1653-like domain"/>
    <property type="match status" value="1"/>
</dbReference>